<dbReference type="GO" id="GO:0003684">
    <property type="term" value="F:damaged DNA binding"/>
    <property type="evidence" value="ECO:0007669"/>
    <property type="project" value="InterPro"/>
</dbReference>
<dbReference type="Pfam" id="PF11799">
    <property type="entry name" value="IMS_C"/>
    <property type="match status" value="1"/>
</dbReference>
<evidence type="ECO:0000256" key="1">
    <source>
        <dbReference type="ARBA" id="ARBA00010945"/>
    </source>
</evidence>
<evidence type="ECO:0000256" key="3">
    <source>
        <dbReference type="ARBA" id="ARBA00023199"/>
    </source>
</evidence>
<reference evidence="6" key="1">
    <citation type="submission" date="2022-02" db="EMBL/GenBank/DDBJ databases">
        <title>Characterization of Tn125 harboring carbapenem-resistant Acinetobacter bereziniae clinical isolates.</title>
        <authorList>
            <person name="Wong N.-K."/>
            <person name="Pan Q."/>
        </authorList>
    </citation>
    <scope>NUCLEOTIDE SEQUENCE</scope>
    <source>
        <strain evidence="6">GD03393</strain>
    </source>
</reference>
<dbReference type="AlphaFoldDB" id="A0A8B5S336"/>
<keyword evidence="3" id="KW-0741">SOS mutagenesis</keyword>
<sequence length="438" mass="50158">MSEQIFALIDINNCYVSCERIFNPSLNNKPVVVLSNNDGCVVSRSNEAKALNIDMAVPWHEVEKAAKKAGVIAYSSNYALYGDFSERFFKTLKTFFKEDDLEPYSIDECFINLSSYRDLFDLEEYCRRLVKTIQKWLGLPCCIGIGYSKTQAKLANSFAKKRHGFENVCDLTGLDLCSFEALLLETNVAEVWSIGRKTSKRLQAYNIYNCYDLTFANEHYLAREFSVVIARTIRELKGQSCIALDDPEMPSKRILSSRSFASALTNVEIIKQAIIFHVNRAHQRLTRQQQLCAVVHVSLYEKIPQAPYKKAQSSVSGLPYATDDLMTLTKAALQQIDVLFKENIKYVKVAVMLSALHHKSQHINDLWHPVDFIQQRDQLMDTLSNMKQRFGPDCIQVGYHSSSETWKMRQQNRSPSYTTRWSDILCIDDSHMAVTQIK</sequence>
<evidence type="ECO:0000256" key="2">
    <source>
        <dbReference type="ARBA" id="ARBA00022763"/>
    </source>
</evidence>
<dbReference type="EMBL" id="CP092085">
    <property type="protein sequence ID" value="UUN99701.1"/>
    <property type="molecule type" value="Genomic_DNA"/>
</dbReference>
<evidence type="ECO:0000256" key="4">
    <source>
        <dbReference type="ARBA" id="ARBA00023204"/>
    </source>
</evidence>
<dbReference type="InterPro" id="IPR050116">
    <property type="entry name" value="DNA_polymerase-Y"/>
</dbReference>
<dbReference type="Gene3D" id="1.10.150.20">
    <property type="entry name" value="5' to 3' exonuclease, C-terminal subdomain"/>
    <property type="match status" value="1"/>
</dbReference>
<proteinExistence type="inferred from homology"/>
<evidence type="ECO:0000313" key="7">
    <source>
        <dbReference type="Proteomes" id="UP000644140"/>
    </source>
</evidence>
<accession>A0A8B5S336</accession>
<keyword evidence="2" id="KW-0227">DNA damage</keyword>
<dbReference type="InterPro" id="IPR025188">
    <property type="entry name" value="DUF4113"/>
</dbReference>
<dbReference type="InterPro" id="IPR043128">
    <property type="entry name" value="Rev_trsase/Diguanyl_cyclase"/>
</dbReference>
<dbReference type="GO" id="GO:0006281">
    <property type="term" value="P:DNA repair"/>
    <property type="evidence" value="ECO:0007669"/>
    <property type="project" value="UniProtKB-KW"/>
</dbReference>
<dbReference type="Pfam" id="PF00817">
    <property type="entry name" value="IMS"/>
    <property type="match status" value="1"/>
</dbReference>
<dbReference type="Gene3D" id="3.40.1170.60">
    <property type="match status" value="1"/>
</dbReference>
<dbReference type="GO" id="GO:0042276">
    <property type="term" value="P:error-prone translesion synthesis"/>
    <property type="evidence" value="ECO:0007669"/>
    <property type="project" value="TreeGrafter"/>
</dbReference>
<dbReference type="InterPro" id="IPR001126">
    <property type="entry name" value="UmuC"/>
</dbReference>
<dbReference type="PANTHER" id="PTHR11076">
    <property type="entry name" value="DNA REPAIR POLYMERASE UMUC / TRANSFERASE FAMILY MEMBER"/>
    <property type="match status" value="1"/>
</dbReference>
<evidence type="ECO:0000256" key="5">
    <source>
        <dbReference type="ARBA" id="ARBA00023236"/>
    </source>
</evidence>
<dbReference type="Gene3D" id="3.30.70.270">
    <property type="match status" value="1"/>
</dbReference>
<comment type="similarity">
    <text evidence="1">Belongs to the DNA polymerase type-Y family.</text>
</comment>
<dbReference type="InterPro" id="IPR017961">
    <property type="entry name" value="DNA_pol_Y-fam_little_finger"/>
</dbReference>
<organism evidence="6 7">
    <name type="scientific">Acinetobacter bereziniae</name>
    <name type="common">Acinetobacter genomosp. 10</name>
    <dbReference type="NCBI Taxonomy" id="106648"/>
    <lineage>
        <taxon>Bacteria</taxon>
        <taxon>Pseudomonadati</taxon>
        <taxon>Pseudomonadota</taxon>
        <taxon>Gammaproteobacteria</taxon>
        <taxon>Moraxellales</taxon>
        <taxon>Moraxellaceae</taxon>
        <taxon>Acinetobacter</taxon>
    </lineage>
</organism>
<evidence type="ECO:0000313" key="6">
    <source>
        <dbReference type="EMBL" id="UUN99701.1"/>
    </source>
</evidence>
<gene>
    <name evidence="6" type="ORF">I9054_009750</name>
</gene>
<name>A0A8B5S336_ACIBZ</name>
<dbReference type="PANTHER" id="PTHR11076:SF34">
    <property type="entry name" value="PROTEIN UMUC"/>
    <property type="match status" value="1"/>
</dbReference>
<dbReference type="InterPro" id="IPR043502">
    <property type="entry name" value="DNA/RNA_pol_sf"/>
</dbReference>
<dbReference type="RefSeq" id="WP_100885350.1">
    <property type="nucleotide sequence ID" value="NZ_BKEF01000003.1"/>
</dbReference>
<dbReference type="Proteomes" id="UP000644140">
    <property type="component" value="Chromosome"/>
</dbReference>
<dbReference type="GO" id="GO:0003887">
    <property type="term" value="F:DNA-directed DNA polymerase activity"/>
    <property type="evidence" value="ECO:0007669"/>
    <property type="project" value="TreeGrafter"/>
</dbReference>
<keyword evidence="4" id="KW-0234">DNA repair</keyword>
<dbReference type="GO" id="GO:0009432">
    <property type="term" value="P:SOS response"/>
    <property type="evidence" value="ECO:0007669"/>
    <property type="project" value="UniProtKB-KW"/>
</dbReference>
<dbReference type="GO" id="GO:0005829">
    <property type="term" value="C:cytosol"/>
    <property type="evidence" value="ECO:0007669"/>
    <property type="project" value="TreeGrafter"/>
</dbReference>
<dbReference type="PROSITE" id="PS50173">
    <property type="entry name" value="UMUC"/>
    <property type="match status" value="1"/>
</dbReference>
<dbReference type="KEGG" id="aber:BSR55_11745"/>
<protein>
    <submittedName>
        <fullName evidence="6">Y-family DNA polymerase</fullName>
    </submittedName>
</protein>
<keyword evidence="5" id="KW-0742">SOS response</keyword>
<dbReference type="SUPFAM" id="SSF56672">
    <property type="entry name" value="DNA/RNA polymerases"/>
    <property type="match status" value="1"/>
</dbReference>
<dbReference type="CDD" id="cd01700">
    <property type="entry name" value="PolY_Pol_V_umuC"/>
    <property type="match status" value="1"/>
</dbReference>
<dbReference type="Pfam" id="PF13438">
    <property type="entry name" value="DUF4113"/>
    <property type="match status" value="1"/>
</dbReference>